<dbReference type="KEGG" id="cut:CUTER_04260"/>
<gene>
    <name evidence="3" type="ORF">CUTER_04260</name>
</gene>
<accession>A0A0G3HFX3</accession>
<dbReference type="PATRIC" id="fig|1072256.5.peg.845"/>
<sequence>MQAVLSRSDQGRIARGRDYAAAGHVVDLKFLPGAIHGRVAGSQNDPFLTSIILPYRSKEQLAEVSELLASAPSGLSRARRGIISDDILNLLLWADAHDARFGCDCPDPVTACKHIVAVAECVAAKMDSDPSIIFTLRGLTLDGVEKDVVERSEEVARGMVESPAGDFWAGGPLPDLPQPKKESTLSTSDLTLLHKAMRHVSYTSIDELRAVSDVEDMFDHLTR</sequence>
<keyword evidence="4" id="KW-1185">Reference proteome</keyword>
<dbReference type="GO" id="GO:0008270">
    <property type="term" value="F:zinc ion binding"/>
    <property type="evidence" value="ECO:0007669"/>
    <property type="project" value="UniProtKB-KW"/>
</dbReference>
<dbReference type="PANTHER" id="PTHR38133:SF1">
    <property type="entry name" value="SLR1429 PROTEIN"/>
    <property type="match status" value="1"/>
</dbReference>
<proteinExistence type="predicted"/>
<evidence type="ECO:0000256" key="1">
    <source>
        <dbReference type="PROSITE-ProRule" id="PRU00325"/>
    </source>
</evidence>
<dbReference type="InterPro" id="IPR007527">
    <property type="entry name" value="Znf_SWIM"/>
</dbReference>
<evidence type="ECO:0000313" key="4">
    <source>
        <dbReference type="Proteomes" id="UP000035548"/>
    </source>
</evidence>
<dbReference type="STRING" id="1072256.CUTER_04260"/>
<reference evidence="4" key="2">
    <citation type="submission" date="2015-05" db="EMBL/GenBank/DDBJ databases">
        <title>Complete genome sequence of Corynebacterium uterequi DSM 45634, isolated from the uterus of a maiden mare.</title>
        <authorList>
            <person name="Ruckert C."/>
            <person name="Albersmeier A."/>
            <person name="Winkler A."/>
            <person name="Tauch A."/>
        </authorList>
    </citation>
    <scope>NUCLEOTIDE SEQUENCE [LARGE SCALE GENOMIC DNA]</scope>
    <source>
        <strain evidence="4">DSM 45634</strain>
    </source>
</reference>
<name>A0A0G3HFX3_9CORY</name>
<dbReference type="PROSITE" id="PS50966">
    <property type="entry name" value="ZF_SWIM"/>
    <property type="match status" value="1"/>
</dbReference>
<keyword evidence="1" id="KW-0479">Metal-binding</keyword>
<dbReference type="PANTHER" id="PTHR38133">
    <property type="entry name" value="SLR1429 PROTEIN"/>
    <property type="match status" value="1"/>
</dbReference>
<reference evidence="3 4" key="1">
    <citation type="journal article" date="2015" name="Genome Announc.">
        <title>Virulence Factor Genes Detected in the Complete Genome Sequence of Corynebacterium uterequi DSM 45634, Isolated from the Uterus of a Maiden Mare.</title>
        <authorList>
            <person name="Ruckert C."/>
            <person name="Kriete M."/>
            <person name="Jaenicke S."/>
            <person name="Winkler A."/>
            <person name="Tauch A."/>
        </authorList>
    </citation>
    <scope>NUCLEOTIDE SEQUENCE [LARGE SCALE GENOMIC DNA]</scope>
    <source>
        <strain evidence="3 4">DSM 45634</strain>
    </source>
</reference>
<keyword evidence="1" id="KW-0862">Zinc</keyword>
<evidence type="ECO:0000259" key="2">
    <source>
        <dbReference type="PROSITE" id="PS50966"/>
    </source>
</evidence>
<feature type="domain" description="SWIM-type" evidence="2">
    <location>
        <begin position="88"/>
        <end position="123"/>
    </location>
</feature>
<dbReference type="EMBL" id="CP011546">
    <property type="protein sequence ID" value="AKK10858.1"/>
    <property type="molecule type" value="Genomic_DNA"/>
</dbReference>
<dbReference type="AlphaFoldDB" id="A0A0G3HFX3"/>
<evidence type="ECO:0000313" key="3">
    <source>
        <dbReference type="EMBL" id="AKK10858.1"/>
    </source>
</evidence>
<keyword evidence="1" id="KW-0863">Zinc-finger</keyword>
<dbReference type="Proteomes" id="UP000035548">
    <property type="component" value="Chromosome"/>
</dbReference>
<protein>
    <recommendedName>
        <fullName evidence="2">SWIM-type domain-containing protein</fullName>
    </recommendedName>
</protein>
<organism evidence="3 4">
    <name type="scientific">Corynebacterium uterequi</name>
    <dbReference type="NCBI Taxonomy" id="1072256"/>
    <lineage>
        <taxon>Bacteria</taxon>
        <taxon>Bacillati</taxon>
        <taxon>Actinomycetota</taxon>
        <taxon>Actinomycetes</taxon>
        <taxon>Mycobacteriales</taxon>
        <taxon>Corynebacteriaceae</taxon>
        <taxon>Corynebacterium</taxon>
    </lineage>
</organism>